<evidence type="ECO:0000256" key="1">
    <source>
        <dbReference type="ARBA" id="ARBA00022729"/>
    </source>
</evidence>
<protein>
    <submittedName>
        <fullName evidence="4">Peptide ABC transporter substrate-binding protein</fullName>
    </submittedName>
</protein>
<dbReference type="RefSeq" id="WP_203800326.1">
    <property type="nucleotide sequence ID" value="NZ_BAAAQE010000034.1"/>
</dbReference>
<dbReference type="PANTHER" id="PTHR30290:SF38">
    <property type="entry name" value="D,D-DIPEPTIDE-BINDING PERIPLASMIC PROTEIN DDPA-RELATED"/>
    <property type="match status" value="1"/>
</dbReference>
<feature type="domain" description="Solute-binding protein family 5" evidence="3">
    <location>
        <begin position="93"/>
        <end position="454"/>
    </location>
</feature>
<dbReference type="PIRSF" id="PIRSF002741">
    <property type="entry name" value="MppA"/>
    <property type="match status" value="1"/>
</dbReference>
<dbReference type="EMBL" id="BOMG01000073">
    <property type="protein sequence ID" value="GID57473.1"/>
    <property type="molecule type" value="Genomic_DNA"/>
</dbReference>
<sequence length="542" mass="58159">MEIGNQAVSRRTLLRGASILGMGAGLTGLLAACGIAAEEGDKSGAAKTGGTLTLAIDGTSAVNDPAFYTTLGDWMVVDLICRGLTFISYDSNEPTPDLAESWTVSDDQLTYTFKLRQGITFHDGTPFTSADVVASFNRQFDDKDKTLPEGASRPFKTVGANLKEMTTPDANTFVMVLVKPDRTLLGRLSDIGARVISKAALEKAGKDIGKNLVGTGPFKFASATSGQSVTLTAFDGFRLGKPPIDRLVLQQVTDPSTIVSSLLSGDVSATQFTPYSALTQLKGDKSVTVYDTPKSFDAFMMMDVRRIPELEVRKAINLAIDRQALIAQAFFGAAVLPDGYTIPPSQDAYDAGLADLSKTDVAEAKRLIEAAGATGRTVRLMAASDSWHPKAAQIIAQNLTDIGLKVETDSVDPAAYFNRLLAPDDKFHDLMIWERNGYYPDADDMIGALARPSGVYGDFISGFNTLDGSAAYADRLFDAKNIADATARKTAYSEIQREWADKYMTLSMLASASNPVVSGANVKNMNWKALGSHRCYMENASV</sequence>
<name>A0ABQ3XG40_9ACTN</name>
<dbReference type="CDD" id="cd00995">
    <property type="entry name" value="PBP2_NikA_DppA_OppA_like"/>
    <property type="match status" value="1"/>
</dbReference>
<keyword evidence="2" id="KW-0812">Transmembrane</keyword>
<dbReference type="InterPro" id="IPR006311">
    <property type="entry name" value="TAT_signal"/>
</dbReference>
<dbReference type="SUPFAM" id="SSF53850">
    <property type="entry name" value="Periplasmic binding protein-like II"/>
    <property type="match status" value="1"/>
</dbReference>
<dbReference type="Gene3D" id="3.40.190.10">
    <property type="entry name" value="Periplasmic binding protein-like II"/>
    <property type="match status" value="1"/>
</dbReference>
<keyword evidence="5" id="KW-1185">Reference proteome</keyword>
<organism evidence="4 5">
    <name type="scientific">Actinoplanes couchii</name>
    <dbReference type="NCBI Taxonomy" id="403638"/>
    <lineage>
        <taxon>Bacteria</taxon>
        <taxon>Bacillati</taxon>
        <taxon>Actinomycetota</taxon>
        <taxon>Actinomycetes</taxon>
        <taxon>Micromonosporales</taxon>
        <taxon>Micromonosporaceae</taxon>
        <taxon>Actinoplanes</taxon>
    </lineage>
</organism>
<proteinExistence type="predicted"/>
<evidence type="ECO:0000259" key="3">
    <source>
        <dbReference type="Pfam" id="PF00496"/>
    </source>
</evidence>
<dbReference type="Pfam" id="PF00496">
    <property type="entry name" value="SBP_bac_5"/>
    <property type="match status" value="1"/>
</dbReference>
<keyword evidence="2" id="KW-0472">Membrane</keyword>
<accession>A0ABQ3XG40</accession>
<dbReference type="InterPro" id="IPR030678">
    <property type="entry name" value="Peptide/Ni-bd"/>
</dbReference>
<dbReference type="Gene3D" id="3.10.105.10">
    <property type="entry name" value="Dipeptide-binding Protein, Domain 3"/>
    <property type="match status" value="1"/>
</dbReference>
<gene>
    <name evidence="4" type="ORF">Aco03nite_058770</name>
</gene>
<keyword evidence="2" id="KW-1133">Transmembrane helix</keyword>
<dbReference type="PROSITE" id="PS51318">
    <property type="entry name" value="TAT"/>
    <property type="match status" value="1"/>
</dbReference>
<keyword evidence="1" id="KW-0732">Signal</keyword>
<feature type="transmembrane region" description="Helical" evidence="2">
    <location>
        <begin position="12"/>
        <end position="37"/>
    </location>
</feature>
<dbReference type="InterPro" id="IPR000914">
    <property type="entry name" value="SBP_5_dom"/>
</dbReference>
<reference evidence="4 5" key="1">
    <citation type="submission" date="2021-01" db="EMBL/GenBank/DDBJ databases">
        <title>Whole genome shotgun sequence of Actinoplanes couchii NBRC 106145.</title>
        <authorList>
            <person name="Komaki H."/>
            <person name="Tamura T."/>
        </authorList>
    </citation>
    <scope>NUCLEOTIDE SEQUENCE [LARGE SCALE GENOMIC DNA]</scope>
    <source>
        <strain evidence="4 5">NBRC 106145</strain>
    </source>
</reference>
<evidence type="ECO:0000313" key="4">
    <source>
        <dbReference type="EMBL" id="GID57473.1"/>
    </source>
</evidence>
<dbReference type="PANTHER" id="PTHR30290">
    <property type="entry name" value="PERIPLASMIC BINDING COMPONENT OF ABC TRANSPORTER"/>
    <property type="match status" value="1"/>
</dbReference>
<comment type="caution">
    <text evidence="4">The sequence shown here is derived from an EMBL/GenBank/DDBJ whole genome shotgun (WGS) entry which is preliminary data.</text>
</comment>
<evidence type="ECO:0000313" key="5">
    <source>
        <dbReference type="Proteomes" id="UP000612282"/>
    </source>
</evidence>
<dbReference type="InterPro" id="IPR039424">
    <property type="entry name" value="SBP_5"/>
</dbReference>
<dbReference type="Proteomes" id="UP000612282">
    <property type="component" value="Unassembled WGS sequence"/>
</dbReference>
<evidence type="ECO:0000256" key="2">
    <source>
        <dbReference type="SAM" id="Phobius"/>
    </source>
</evidence>